<feature type="transmembrane region" description="Helical" evidence="7">
    <location>
        <begin position="323"/>
        <end position="347"/>
    </location>
</feature>
<evidence type="ECO:0000313" key="11">
    <source>
        <dbReference type="Proteomes" id="UP000217265"/>
    </source>
</evidence>
<keyword evidence="3 7" id="KW-0812">Transmembrane</keyword>
<feature type="domain" description="ABC3 transporter permease C-terminal" evidence="8">
    <location>
        <begin position="283"/>
        <end position="394"/>
    </location>
</feature>
<dbReference type="GO" id="GO:0022857">
    <property type="term" value="F:transmembrane transporter activity"/>
    <property type="evidence" value="ECO:0007669"/>
    <property type="project" value="TreeGrafter"/>
</dbReference>
<accession>A0A290QAQ2</accession>
<evidence type="ECO:0000313" key="10">
    <source>
        <dbReference type="EMBL" id="ATC65604.1"/>
    </source>
</evidence>
<proteinExistence type="inferred from homology"/>
<keyword evidence="2" id="KW-1003">Cell membrane</keyword>
<evidence type="ECO:0000256" key="3">
    <source>
        <dbReference type="ARBA" id="ARBA00022692"/>
    </source>
</evidence>
<dbReference type="GO" id="GO:0005886">
    <property type="term" value="C:plasma membrane"/>
    <property type="evidence" value="ECO:0007669"/>
    <property type="project" value="UniProtKB-SubCell"/>
</dbReference>
<evidence type="ECO:0000256" key="5">
    <source>
        <dbReference type="ARBA" id="ARBA00023136"/>
    </source>
</evidence>
<feature type="transmembrane region" description="Helical" evidence="7">
    <location>
        <begin position="279"/>
        <end position="303"/>
    </location>
</feature>
<gene>
    <name evidence="10" type="ORF">CMV30_17540</name>
</gene>
<dbReference type="Pfam" id="PF12704">
    <property type="entry name" value="MacB_PCD"/>
    <property type="match status" value="1"/>
</dbReference>
<dbReference type="InterPro" id="IPR025857">
    <property type="entry name" value="MacB_PCD"/>
</dbReference>
<dbReference type="PANTHER" id="PTHR30572:SF4">
    <property type="entry name" value="ABC TRANSPORTER PERMEASE YTRF"/>
    <property type="match status" value="1"/>
</dbReference>
<protein>
    <submittedName>
        <fullName evidence="10">Multidrug ABC transporter substrate-binding protein</fullName>
    </submittedName>
</protein>
<comment type="similarity">
    <text evidence="6">Belongs to the ABC-4 integral membrane protein family.</text>
</comment>
<dbReference type="PANTHER" id="PTHR30572">
    <property type="entry name" value="MEMBRANE COMPONENT OF TRANSPORTER-RELATED"/>
    <property type="match status" value="1"/>
</dbReference>
<feature type="transmembrane region" description="Helical" evidence="7">
    <location>
        <begin position="367"/>
        <end position="385"/>
    </location>
</feature>
<evidence type="ECO:0000256" key="6">
    <source>
        <dbReference type="ARBA" id="ARBA00038076"/>
    </source>
</evidence>
<dbReference type="InterPro" id="IPR003838">
    <property type="entry name" value="ABC3_permease_C"/>
</dbReference>
<dbReference type="Proteomes" id="UP000217265">
    <property type="component" value="Chromosome"/>
</dbReference>
<dbReference type="AlphaFoldDB" id="A0A290QAQ2"/>
<organism evidence="10 11">
    <name type="scientific">Nibricoccus aquaticus</name>
    <dbReference type="NCBI Taxonomy" id="2576891"/>
    <lineage>
        <taxon>Bacteria</taxon>
        <taxon>Pseudomonadati</taxon>
        <taxon>Verrucomicrobiota</taxon>
        <taxon>Opitutia</taxon>
        <taxon>Opitutales</taxon>
        <taxon>Opitutaceae</taxon>
        <taxon>Nibricoccus</taxon>
    </lineage>
</organism>
<evidence type="ECO:0000259" key="8">
    <source>
        <dbReference type="Pfam" id="PF02687"/>
    </source>
</evidence>
<keyword evidence="5 7" id="KW-0472">Membrane</keyword>
<dbReference type="OrthoDB" id="9770099at2"/>
<feature type="domain" description="MacB-like periplasmic core" evidence="9">
    <location>
        <begin position="21"/>
        <end position="244"/>
    </location>
</feature>
<evidence type="ECO:0000256" key="4">
    <source>
        <dbReference type="ARBA" id="ARBA00022989"/>
    </source>
</evidence>
<dbReference type="InterPro" id="IPR050250">
    <property type="entry name" value="Macrolide_Exporter_MacB"/>
</dbReference>
<dbReference type="EMBL" id="CP023344">
    <property type="protein sequence ID" value="ATC65604.1"/>
    <property type="molecule type" value="Genomic_DNA"/>
</dbReference>
<evidence type="ECO:0000256" key="2">
    <source>
        <dbReference type="ARBA" id="ARBA00022475"/>
    </source>
</evidence>
<feature type="transmembrane region" description="Helical" evidence="7">
    <location>
        <begin position="21"/>
        <end position="42"/>
    </location>
</feature>
<reference evidence="10 11" key="1">
    <citation type="submission" date="2017-09" db="EMBL/GenBank/DDBJ databases">
        <title>Complete genome sequence of Verrucomicrobial strain HZ-65, isolated from freshwater.</title>
        <authorList>
            <person name="Choi A."/>
        </authorList>
    </citation>
    <scope>NUCLEOTIDE SEQUENCE [LARGE SCALE GENOMIC DNA]</scope>
    <source>
        <strain evidence="10 11">HZ-65</strain>
    </source>
</reference>
<evidence type="ECO:0000256" key="1">
    <source>
        <dbReference type="ARBA" id="ARBA00004651"/>
    </source>
</evidence>
<name>A0A290QAQ2_9BACT</name>
<comment type="subcellular location">
    <subcellularLocation>
        <location evidence="1">Cell membrane</location>
        <topology evidence="1">Multi-pass membrane protein</topology>
    </subcellularLocation>
</comment>
<keyword evidence="4 7" id="KW-1133">Transmembrane helix</keyword>
<evidence type="ECO:0000259" key="9">
    <source>
        <dbReference type="Pfam" id="PF12704"/>
    </source>
</evidence>
<sequence length="402" mass="43171">MRFVATLILAFRALRRNKLRSVLTALGMIIGVGAVIAMVSMGNGAKSQVEAQIAGLGQNLITIFPGSLTTGGMRGGWGSASTLTVEDAEAIKNEVSGAIGVSPEIRDRQQVLANGLNWNTQVLGESPDFTSIREWRVVEGEFFTENDVRTTAKVCVIGKTVADQLFAGTDPIGQNIRARNIPLRIVGVMAAKGFNTNGQDQDDIIIVPYTTSMKRISRRDRVSNIIVQAESQETMERVQRDITDLLQQRRQGREPDFTVRNQLEIAETATAASRTMTGLLAGIAFVSLVVGGIGIMNIMLVSVTERTREIGIRLAVGAHGKDVLLQFLTEAVVLSVLGGALGILLGIGTAQGLAFWKGWPVATSTSSIVIAFFFSAAVGIFFGFYPAKKAAALDPIDALRYE</sequence>
<dbReference type="Pfam" id="PF02687">
    <property type="entry name" value="FtsX"/>
    <property type="match status" value="1"/>
</dbReference>
<dbReference type="KEGG" id="vbh:CMV30_17540"/>
<evidence type="ECO:0000256" key="7">
    <source>
        <dbReference type="SAM" id="Phobius"/>
    </source>
</evidence>
<keyword evidence="11" id="KW-1185">Reference proteome</keyword>
<dbReference type="RefSeq" id="WP_096057233.1">
    <property type="nucleotide sequence ID" value="NZ_CP023344.1"/>
</dbReference>